<gene>
    <name evidence="2" type="ORF">J5A65_09060</name>
</gene>
<name>A0ABX7Y1R0_9ACTN</name>
<sequence length="173" mass="18278">MAKTHTLRLRVTKAAAGTLAAATLFGALGMSAESAAAAPSESTVTTTPTSEGFGGLTASQWQEIAAAAERAGDHESAQAARKVAEESASGQLKTGTQSDPEVLKTIVKKLIKIALKQGRPFLPKPVRDWADKIYDLIDFLDTSTELTIATFLMHNGIPADVALDIARWIVLFA</sequence>
<feature type="chain" id="PRO_5047034766" description="Secreted protein" evidence="1">
    <location>
        <begin position="38"/>
        <end position="173"/>
    </location>
</feature>
<dbReference type="Proteomes" id="UP000678513">
    <property type="component" value="Chromosome"/>
</dbReference>
<evidence type="ECO:0000313" key="3">
    <source>
        <dbReference type="Proteomes" id="UP000678513"/>
    </source>
</evidence>
<keyword evidence="3" id="KW-1185">Reference proteome</keyword>
<evidence type="ECO:0008006" key="4">
    <source>
        <dbReference type="Google" id="ProtNLM"/>
    </source>
</evidence>
<feature type="signal peptide" evidence="1">
    <location>
        <begin position="1"/>
        <end position="37"/>
    </location>
</feature>
<proteinExistence type="predicted"/>
<dbReference type="RefSeq" id="WP_212321302.1">
    <property type="nucleotide sequence ID" value="NZ_AP024463.1"/>
</dbReference>
<protein>
    <recommendedName>
        <fullName evidence="4">Secreted protein</fullName>
    </recommendedName>
</protein>
<evidence type="ECO:0000313" key="2">
    <source>
        <dbReference type="EMBL" id="QUC07102.1"/>
    </source>
</evidence>
<accession>A0ABX7Y1R0</accession>
<dbReference type="EMBL" id="CP072384">
    <property type="protein sequence ID" value="QUC07102.1"/>
    <property type="molecule type" value="Genomic_DNA"/>
</dbReference>
<reference evidence="2 3" key="1">
    <citation type="submission" date="2021-03" db="EMBL/GenBank/DDBJ databases">
        <title>Human Oral Microbial Genomes.</title>
        <authorList>
            <person name="Johnston C.D."/>
            <person name="Chen T."/>
            <person name="Dewhirst F.E."/>
        </authorList>
    </citation>
    <scope>NUCLEOTIDE SEQUENCE [LARGE SCALE GENOMIC DNA]</scope>
    <source>
        <strain evidence="2 3">DSMZ 100122</strain>
    </source>
</reference>
<organism evidence="2 3">
    <name type="scientific">Arachnia rubra</name>
    <dbReference type="NCBI Taxonomy" id="1547448"/>
    <lineage>
        <taxon>Bacteria</taxon>
        <taxon>Bacillati</taxon>
        <taxon>Actinomycetota</taxon>
        <taxon>Actinomycetes</taxon>
        <taxon>Propionibacteriales</taxon>
        <taxon>Propionibacteriaceae</taxon>
        <taxon>Arachnia</taxon>
    </lineage>
</organism>
<keyword evidence="1" id="KW-0732">Signal</keyword>
<evidence type="ECO:0000256" key="1">
    <source>
        <dbReference type="SAM" id="SignalP"/>
    </source>
</evidence>